<dbReference type="GO" id="GO:0005759">
    <property type="term" value="C:mitochondrial matrix"/>
    <property type="evidence" value="ECO:0007669"/>
    <property type="project" value="TreeGrafter"/>
</dbReference>
<dbReference type="PANTHER" id="PTHR43718">
    <property type="entry name" value="LON PROTEASE"/>
    <property type="match status" value="1"/>
</dbReference>
<dbReference type="AlphaFoldDB" id="A0A9W4WWH5"/>
<protein>
    <submittedName>
        <fullName evidence="2">3975_t:CDS:1</fullName>
    </submittedName>
</protein>
<dbReference type="InterPro" id="IPR027417">
    <property type="entry name" value="P-loop_NTPase"/>
</dbReference>
<comment type="caution">
    <text evidence="2">The sequence shown here is derived from an EMBL/GenBank/DDBJ whole genome shotgun (WGS) entry which is preliminary data.</text>
</comment>
<proteinExistence type="predicted"/>
<accession>A0A9W4WWH5</accession>
<evidence type="ECO:0000313" key="2">
    <source>
        <dbReference type="EMBL" id="CAI2177384.1"/>
    </source>
</evidence>
<gene>
    <name evidence="2" type="ORF">FWILDA_LOCUS8061</name>
</gene>
<dbReference type="GO" id="GO:0005524">
    <property type="term" value="F:ATP binding"/>
    <property type="evidence" value="ECO:0007669"/>
    <property type="project" value="InterPro"/>
</dbReference>
<dbReference type="Proteomes" id="UP001153678">
    <property type="component" value="Unassembled WGS sequence"/>
</dbReference>
<dbReference type="GO" id="GO:0003697">
    <property type="term" value="F:single-stranded DNA binding"/>
    <property type="evidence" value="ECO:0007669"/>
    <property type="project" value="TreeGrafter"/>
</dbReference>
<dbReference type="GO" id="GO:0004176">
    <property type="term" value="F:ATP-dependent peptidase activity"/>
    <property type="evidence" value="ECO:0007669"/>
    <property type="project" value="InterPro"/>
</dbReference>
<organism evidence="2 3">
    <name type="scientific">Funneliformis geosporum</name>
    <dbReference type="NCBI Taxonomy" id="1117311"/>
    <lineage>
        <taxon>Eukaryota</taxon>
        <taxon>Fungi</taxon>
        <taxon>Fungi incertae sedis</taxon>
        <taxon>Mucoromycota</taxon>
        <taxon>Glomeromycotina</taxon>
        <taxon>Glomeromycetes</taxon>
        <taxon>Glomerales</taxon>
        <taxon>Glomeraceae</taxon>
        <taxon>Funneliformis</taxon>
    </lineage>
</organism>
<sequence length="327" mass="37123">MKKFIPEVKEVKYIENKDQQQAVEEQQKIEDSHCPPKCHAHPTAFIRAPGTDNNSLYTHIYVGVRIGRQLNGNNNYEPVMPTAYRCAHQDCPSISKSPITKTEVAFGKIYGFQKQKNELVQMLSAQNYLDSQIEIAKVLGKEFYLIPLSGKSEANYLTGDSSIYRASNHGQIIQAFLSTRSANPLILLDEVDKMGKGDSGGRGPIRHALLEILDPLQNKQFKDQYLDAEIDLSQITFVLTANSADDLDPALKSRIEIIELEGYSPQDKKHIAKLILEELFEKVNYLNYKYLEISDAAWEKLISLTHEEGVRQIKQGINKILIYCYDK</sequence>
<dbReference type="SUPFAM" id="SSF52540">
    <property type="entry name" value="P-loop containing nucleoside triphosphate hydrolases"/>
    <property type="match status" value="1"/>
</dbReference>
<dbReference type="OrthoDB" id="2411602at2759"/>
<evidence type="ECO:0000313" key="3">
    <source>
        <dbReference type="Proteomes" id="UP001153678"/>
    </source>
</evidence>
<name>A0A9W4WWH5_9GLOM</name>
<dbReference type="GO" id="GO:0004252">
    <property type="term" value="F:serine-type endopeptidase activity"/>
    <property type="evidence" value="ECO:0007669"/>
    <property type="project" value="InterPro"/>
</dbReference>
<dbReference type="Gene3D" id="1.10.8.60">
    <property type="match status" value="1"/>
</dbReference>
<dbReference type="Gene3D" id="3.40.50.300">
    <property type="entry name" value="P-loop containing nucleotide triphosphate hydrolases"/>
    <property type="match status" value="1"/>
</dbReference>
<dbReference type="InterPro" id="IPR003959">
    <property type="entry name" value="ATPase_AAA_core"/>
</dbReference>
<dbReference type="GO" id="GO:0016887">
    <property type="term" value="F:ATP hydrolysis activity"/>
    <property type="evidence" value="ECO:0007669"/>
    <property type="project" value="InterPro"/>
</dbReference>
<feature type="domain" description="ATPase AAA-type core" evidence="1">
    <location>
        <begin position="137"/>
        <end position="258"/>
    </location>
</feature>
<dbReference type="GO" id="GO:0051131">
    <property type="term" value="P:chaperone-mediated protein complex assembly"/>
    <property type="evidence" value="ECO:0007669"/>
    <property type="project" value="TreeGrafter"/>
</dbReference>
<reference evidence="2" key="1">
    <citation type="submission" date="2022-08" db="EMBL/GenBank/DDBJ databases">
        <authorList>
            <person name="Kallberg Y."/>
            <person name="Tangrot J."/>
            <person name="Rosling A."/>
        </authorList>
    </citation>
    <scope>NUCLEOTIDE SEQUENCE</scope>
    <source>
        <strain evidence="2">Wild A</strain>
    </source>
</reference>
<dbReference type="GO" id="GO:0006515">
    <property type="term" value="P:protein quality control for misfolded or incompletely synthesized proteins"/>
    <property type="evidence" value="ECO:0007669"/>
    <property type="project" value="TreeGrafter"/>
</dbReference>
<dbReference type="EMBL" id="CAMKVN010001663">
    <property type="protein sequence ID" value="CAI2177384.1"/>
    <property type="molecule type" value="Genomic_DNA"/>
</dbReference>
<keyword evidence="3" id="KW-1185">Reference proteome</keyword>
<dbReference type="InterPro" id="IPR027065">
    <property type="entry name" value="Lon_Prtase"/>
</dbReference>
<dbReference type="GO" id="GO:0007005">
    <property type="term" value="P:mitochondrion organization"/>
    <property type="evidence" value="ECO:0007669"/>
    <property type="project" value="TreeGrafter"/>
</dbReference>
<evidence type="ECO:0000259" key="1">
    <source>
        <dbReference type="Pfam" id="PF00004"/>
    </source>
</evidence>
<dbReference type="Pfam" id="PF00004">
    <property type="entry name" value="AAA"/>
    <property type="match status" value="1"/>
</dbReference>
<dbReference type="PANTHER" id="PTHR43718:SF2">
    <property type="entry name" value="LON PROTEASE HOMOLOG, MITOCHONDRIAL"/>
    <property type="match status" value="1"/>
</dbReference>